<dbReference type="InterPro" id="IPR034457">
    <property type="entry name" value="Organic_radical-activating"/>
</dbReference>
<evidence type="ECO:0000256" key="2">
    <source>
        <dbReference type="ARBA" id="ARBA00009777"/>
    </source>
</evidence>
<dbReference type="EMBL" id="AP025637">
    <property type="protein sequence ID" value="BDG74317.1"/>
    <property type="molecule type" value="Genomic_DNA"/>
</dbReference>
<dbReference type="InterPro" id="IPR007197">
    <property type="entry name" value="rSAM"/>
</dbReference>
<keyword evidence="13" id="KW-0670">Pyruvate</keyword>
<keyword evidence="14" id="KW-1185">Reference proteome</keyword>
<dbReference type="PROSITE" id="PS51918">
    <property type="entry name" value="RADICAL_SAM"/>
    <property type="match status" value="1"/>
</dbReference>
<comment type="subcellular location">
    <subcellularLocation>
        <location evidence="10">Cytoplasm</location>
    </subcellularLocation>
</comment>
<accession>A0ABN6P6K6</accession>
<keyword evidence="4" id="KW-0119">Carbohydrate metabolism</keyword>
<dbReference type="EC" id="1.97.1.4" evidence="10"/>
<evidence type="ECO:0000256" key="1">
    <source>
        <dbReference type="ARBA" id="ARBA00002918"/>
    </source>
</evidence>
<name>A0ABN6P6K6_9PROT</name>
<dbReference type="InterPro" id="IPR012838">
    <property type="entry name" value="PFL1_activating"/>
</dbReference>
<reference evidence="13 14" key="1">
    <citation type="journal article" date="2016" name="Microbes Environ.">
        <title>Phylogenetically diverse aerobic anoxygenic phototrophic bacteria isolated from epilithic biofilms in Tama river, Japan.</title>
        <authorList>
            <person name="Hirose S."/>
            <person name="Matsuura K."/>
            <person name="Haruta S."/>
        </authorList>
    </citation>
    <scope>NUCLEOTIDE SEQUENCE [LARGE SCALE GENOMIC DNA]</scope>
    <source>
        <strain evidence="13 14">S08</strain>
    </source>
</reference>
<keyword evidence="3 10" id="KW-0004">4Fe-4S</keyword>
<keyword evidence="9 10" id="KW-0411">Iron-sulfur</keyword>
<gene>
    <name evidence="13" type="ORF">Rmf_42460</name>
</gene>
<evidence type="ECO:0000313" key="14">
    <source>
        <dbReference type="Proteomes" id="UP000831327"/>
    </source>
</evidence>
<keyword evidence="10" id="KW-0963">Cytoplasm</keyword>
<proteinExistence type="inferred from homology"/>
<keyword evidence="8 10" id="KW-0408">Iron</keyword>
<evidence type="ECO:0000256" key="11">
    <source>
        <dbReference type="SAM" id="MobiDB-lite"/>
    </source>
</evidence>
<evidence type="ECO:0000259" key="12">
    <source>
        <dbReference type="PROSITE" id="PS51918"/>
    </source>
</evidence>
<organism evidence="13 14">
    <name type="scientific">Roseomonas fluvialis</name>
    <dbReference type="NCBI Taxonomy" id="1750527"/>
    <lineage>
        <taxon>Bacteria</taxon>
        <taxon>Pseudomonadati</taxon>
        <taxon>Pseudomonadota</taxon>
        <taxon>Alphaproteobacteria</taxon>
        <taxon>Acetobacterales</taxon>
        <taxon>Roseomonadaceae</taxon>
        <taxon>Roseomonas</taxon>
    </lineage>
</organism>
<feature type="region of interest" description="Disordered" evidence="11">
    <location>
        <begin position="16"/>
        <end position="46"/>
    </location>
</feature>
<evidence type="ECO:0000256" key="10">
    <source>
        <dbReference type="RuleBase" id="RU362053"/>
    </source>
</evidence>
<dbReference type="SUPFAM" id="SSF102114">
    <property type="entry name" value="Radical SAM enzymes"/>
    <property type="match status" value="1"/>
</dbReference>
<dbReference type="SFLD" id="SFLDS00029">
    <property type="entry name" value="Radical_SAM"/>
    <property type="match status" value="1"/>
</dbReference>
<evidence type="ECO:0000256" key="3">
    <source>
        <dbReference type="ARBA" id="ARBA00022485"/>
    </source>
</evidence>
<dbReference type="Gene3D" id="3.20.20.70">
    <property type="entry name" value="Aldolase class I"/>
    <property type="match status" value="1"/>
</dbReference>
<evidence type="ECO:0000256" key="4">
    <source>
        <dbReference type="ARBA" id="ARBA00022526"/>
    </source>
</evidence>
<comment type="function">
    <text evidence="1">Activation of pyruvate formate-lyase 1 under anaerobic conditions by generation of an organic free radical, using S-adenosylmethionine and reduced flavodoxin as cosubstrates to produce 5'-deoxy-adenosine.</text>
</comment>
<keyword evidence="4" id="KW-0313">Glucose metabolism</keyword>
<evidence type="ECO:0000313" key="13">
    <source>
        <dbReference type="EMBL" id="BDG74317.1"/>
    </source>
</evidence>
<comment type="cofactor">
    <cofactor evidence="10">
        <name>[4Fe-4S] cluster</name>
        <dbReference type="ChEBI" id="CHEBI:49883"/>
    </cofactor>
    <text evidence="10">Binds 1 [4Fe-4S] cluster. The cluster is coordinated with 3 cysteines and an exchangeable S-adenosyl-L-methionine.</text>
</comment>
<keyword evidence="6 10" id="KW-0479">Metal-binding</keyword>
<dbReference type="PANTHER" id="PTHR30352:SF5">
    <property type="entry name" value="PYRUVATE FORMATE-LYASE 1-ACTIVATING ENZYME"/>
    <property type="match status" value="1"/>
</dbReference>
<feature type="domain" description="Radical SAM core" evidence="12">
    <location>
        <begin position="51"/>
        <end position="272"/>
    </location>
</feature>
<dbReference type="InterPro" id="IPR013785">
    <property type="entry name" value="Aldolase_TIM"/>
</dbReference>
<comment type="catalytic activity">
    <reaction evidence="10">
        <text>glycyl-[formate C-acetyltransferase] + reduced [flavodoxin] + S-adenosyl-L-methionine = glycin-2-yl radical-[formate C-acetyltransferase] + semiquinone [flavodoxin] + 5'-deoxyadenosine + L-methionine + H(+)</text>
        <dbReference type="Rhea" id="RHEA:19225"/>
        <dbReference type="Rhea" id="RHEA-COMP:10622"/>
        <dbReference type="Rhea" id="RHEA-COMP:12190"/>
        <dbReference type="Rhea" id="RHEA-COMP:12191"/>
        <dbReference type="Rhea" id="RHEA-COMP:14480"/>
        <dbReference type="ChEBI" id="CHEBI:15378"/>
        <dbReference type="ChEBI" id="CHEBI:17319"/>
        <dbReference type="ChEBI" id="CHEBI:29947"/>
        <dbReference type="ChEBI" id="CHEBI:32722"/>
        <dbReference type="ChEBI" id="CHEBI:57618"/>
        <dbReference type="ChEBI" id="CHEBI:57844"/>
        <dbReference type="ChEBI" id="CHEBI:59789"/>
        <dbReference type="ChEBI" id="CHEBI:140311"/>
        <dbReference type="EC" id="1.97.1.4"/>
    </reaction>
</comment>
<evidence type="ECO:0000256" key="6">
    <source>
        <dbReference type="ARBA" id="ARBA00022723"/>
    </source>
</evidence>
<keyword evidence="5 10" id="KW-0949">S-adenosyl-L-methionine</keyword>
<evidence type="ECO:0000256" key="5">
    <source>
        <dbReference type="ARBA" id="ARBA00022691"/>
    </source>
</evidence>
<evidence type="ECO:0000256" key="9">
    <source>
        <dbReference type="ARBA" id="ARBA00023014"/>
    </source>
</evidence>
<dbReference type="Proteomes" id="UP000831327">
    <property type="component" value="Chromosome"/>
</dbReference>
<comment type="function">
    <text evidence="10">Activation of pyruvate formate-lyase under anaerobic conditions by generation of an organic free radical, using S-adenosylmethionine and reduced flavodoxin as cosubstrates to produce 5'-deoxy-adenosine.</text>
</comment>
<dbReference type="InterPro" id="IPR001989">
    <property type="entry name" value="Radical_activat_CS"/>
</dbReference>
<dbReference type="CDD" id="cd01335">
    <property type="entry name" value="Radical_SAM"/>
    <property type="match status" value="1"/>
</dbReference>
<dbReference type="Pfam" id="PF13353">
    <property type="entry name" value="Fer4_12"/>
    <property type="match status" value="1"/>
</dbReference>
<dbReference type="NCBIfam" id="TIGR02493">
    <property type="entry name" value="PFLA"/>
    <property type="match status" value="1"/>
</dbReference>
<evidence type="ECO:0000256" key="7">
    <source>
        <dbReference type="ARBA" id="ARBA00023002"/>
    </source>
</evidence>
<dbReference type="PANTHER" id="PTHR30352">
    <property type="entry name" value="PYRUVATE FORMATE-LYASE-ACTIVATING ENZYME"/>
    <property type="match status" value="1"/>
</dbReference>
<sequence length="278" mass="30573">MLEVEGDGMVKVGSRFDLRTGQAPDAPETQGFEGPQETHGWVHSYETGSTVDGPGVRIMLFMSGCFLRCQYCHNPDTWHLKDGTRIELSHAIRRLHDFAPALRAMGGGLTISGGEPLVQMGFTKGLLAAAKSMGLHTALDTSGFLGHRADDAYLQHVDLVLLDIKSGDEDTYRRVTGFEQRPTLRFAERLATMGKAVWVRFVLVPGLTDAPDNIRKVAEFVAPMTNVEWVEVLPFHQMGAFKWKALGIDYTLADTPTPTEEQVQAALGIFRAAGCRAR</sequence>
<dbReference type="SFLD" id="SFLDG01066">
    <property type="entry name" value="organic_radical-activating_enz"/>
    <property type="match status" value="1"/>
</dbReference>
<comment type="similarity">
    <text evidence="2 10">Belongs to the organic radical-activating enzymes family.</text>
</comment>
<dbReference type="RefSeq" id="WP_244408501.1">
    <property type="nucleotide sequence ID" value="NZ_AP025637.1"/>
</dbReference>
<dbReference type="InterPro" id="IPR058240">
    <property type="entry name" value="rSAM_sf"/>
</dbReference>
<dbReference type="PROSITE" id="PS01087">
    <property type="entry name" value="RADICAL_ACTIVATING"/>
    <property type="match status" value="1"/>
</dbReference>
<keyword evidence="7 10" id="KW-0560">Oxidoreductase</keyword>
<evidence type="ECO:0000256" key="8">
    <source>
        <dbReference type="ARBA" id="ARBA00023004"/>
    </source>
</evidence>
<protein>
    <recommendedName>
        <fullName evidence="10">Pyruvate formate-lyase-activating enzyme</fullName>
        <ecNumber evidence="10">1.97.1.4</ecNumber>
    </recommendedName>
</protein>